<dbReference type="Gene3D" id="1.20.1250.20">
    <property type="entry name" value="MFS general substrate transporter like domains"/>
    <property type="match status" value="1"/>
</dbReference>
<feature type="transmembrane region" description="Helical" evidence="5">
    <location>
        <begin position="433"/>
        <end position="455"/>
    </location>
</feature>
<feature type="domain" description="NFD4 C-terminal" evidence="7">
    <location>
        <begin position="349"/>
        <end position="549"/>
    </location>
</feature>
<dbReference type="EMBL" id="JBDFQZ010000014">
    <property type="protein sequence ID" value="KAK9666345.1"/>
    <property type="molecule type" value="Genomic_DNA"/>
</dbReference>
<evidence type="ECO:0000256" key="3">
    <source>
        <dbReference type="ARBA" id="ARBA00022989"/>
    </source>
</evidence>
<reference evidence="8" key="1">
    <citation type="submission" date="2024-03" db="EMBL/GenBank/DDBJ databases">
        <title>WGS assembly of Saponaria officinalis var. Norfolk2.</title>
        <authorList>
            <person name="Jenkins J."/>
            <person name="Shu S."/>
            <person name="Grimwood J."/>
            <person name="Barry K."/>
            <person name="Goodstein D."/>
            <person name="Schmutz J."/>
            <person name="Leebens-Mack J."/>
            <person name="Osbourn A."/>
        </authorList>
    </citation>
    <scope>NUCLEOTIDE SEQUENCE [LARGE SCALE GENOMIC DNA]</scope>
    <source>
        <strain evidence="8">JIC</strain>
    </source>
</reference>
<dbReference type="AlphaFoldDB" id="A0AAW1GNF5"/>
<feature type="transmembrane region" description="Helical" evidence="5">
    <location>
        <begin position="217"/>
        <end position="237"/>
    </location>
</feature>
<feature type="domain" description="Nodulin-like" evidence="6">
    <location>
        <begin position="23"/>
        <end position="263"/>
    </location>
</feature>
<evidence type="ECO:0000256" key="2">
    <source>
        <dbReference type="ARBA" id="ARBA00022692"/>
    </source>
</evidence>
<keyword evidence="2 5" id="KW-0812">Transmembrane</keyword>
<feature type="transmembrane region" description="Helical" evidence="5">
    <location>
        <begin position="408"/>
        <end position="427"/>
    </location>
</feature>
<dbReference type="InterPro" id="IPR010658">
    <property type="entry name" value="Nodulin-like"/>
</dbReference>
<feature type="transmembrane region" description="Helical" evidence="5">
    <location>
        <begin position="153"/>
        <end position="178"/>
    </location>
</feature>
<dbReference type="PANTHER" id="PTHR21576">
    <property type="entry name" value="UNCHARACTERIZED NODULIN-LIKE PROTEIN"/>
    <property type="match status" value="1"/>
</dbReference>
<comment type="subcellular location">
    <subcellularLocation>
        <location evidence="1">Membrane</location>
        <topology evidence="1">Multi-pass membrane protein</topology>
    </subcellularLocation>
</comment>
<organism evidence="8 9">
    <name type="scientific">Saponaria officinalis</name>
    <name type="common">Common soapwort</name>
    <name type="synonym">Lychnis saponaria</name>
    <dbReference type="NCBI Taxonomy" id="3572"/>
    <lineage>
        <taxon>Eukaryota</taxon>
        <taxon>Viridiplantae</taxon>
        <taxon>Streptophyta</taxon>
        <taxon>Embryophyta</taxon>
        <taxon>Tracheophyta</taxon>
        <taxon>Spermatophyta</taxon>
        <taxon>Magnoliopsida</taxon>
        <taxon>eudicotyledons</taxon>
        <taxon>Gunneridae</taxon>
        <taxon>Pentapetalae</taxon>
        <taxon>Caryophyllales</taxon>
        <taxon>Caryophyllaceae</taxon>
        <taxon>Caryophylleae</taxon>
        <taxon>Saponaria</taxon>
    </lineage>
</organism>
<dbReference type="PANTHER" id="PTHR21576:SF84">
    <property type="entry name" value="FAMILY PROTEIN, PUTATIVE, EXPRESSED-RELATED"/>
    <property type="match status" value="1"/>
</dbReference>
<feature type="transmembrane region" description="Helical" evidence="5">
    <location>
        <begin position="522"/>
        <end position="543"/>
    </location>
</feature>
<feature type="transmembrane region" description="Helical" evidence="5">
    <location>
        <begin position="249"/>
        <end position="268"/>
    </location>
</feature>
<name>A0AAW1GNF5_SAPOF</name>
<evidence type="ECO:0000313" key="9">
    <source>
        <dbReference type="Proteomes" id="UP001443914"/>
    </source>
</evidence>
<dbReference type="CDD" id="cd17354">
    <property type="entry name" value="MFS_Mch1p_like"/>
    <property type="match status" value="1"/>
</dbReference>
<dbReference type="GO" id="GO:0016020">
    <property type="term" value="C:membrane"/>
    <property type="evidence" value="ECO:0007669"/>
    <property type="project" value="UniProtKB-SubCell"/>
</dbReference>
<feature type="transmembrane region" description="Helical" evidence="5">
    <location>
        <begin position="467"/>
        <end position="491"/>
    </location>
</feature>
<evidence type="ECO:0000259" key="6">
    <source>
        <dbReference type="Pfam" id="PF06813"/>
    </source>
</evidence>
<protein>
    <recommendedName>
        <fullName evidence="10">Nodulin-like domain-containing protein</fullName>
    </recommendedName>
</protein>
<accession>A0AAW1GNF5</accession>
<feature type="transmembrane region" description="Helical" evidence="5">
    <location>
        <begin position="88"/>
        <end position="109"/>
    </location>
</feature>
<comment type="caution">
    <text evidence="8">The sequence shown here is derived from an EMBL/GenBank/DDBJ whole genome shotgun (WGS) entry which is preliminary data.</text>
</comment>
<feature type="transmembrane region" description="Helical" evidence="5">
    <location>
        <begin position="121"/>
        <end position="141"/>
    </location>
</feature>
<keyword evidence="3 5" id="KW-1133">Transmembrane helix</keyword>
<dbReference type="Pfam" id="PF06813">
    <property type="entry name" value="Nodulin-like"/>
    <property type="match status" value="1"/>
</dbReference>
<keyword evidence="9" id="KW-1185">Reference proteome</keyword>
<dbReference type="SUPFAM" id="SSF103473">
    <property type="entry name" value="MFS general substrate transporter"/>
    <property type="match status" value="2"/>
</dbReference>
<dbReference type="Pfam" id="PF23262">
    <property type="entry name" value="NFD4_C"/>
    <property type="match status" value="1"/>
</dbReference>
<gene>
    <name evidence="8" type="ORF">RND81_14G178400</name>
</gene>
<dbReference type="Proteomes" id="UP001443914">
    <property type="component" value="Unassembled WGS sequence"/>
</dbReference>
<evidence type="ECO:0000256" key="5">
    <source>
        <dbReference type="SAM" id="Phobius"/>
    </source>
</evidence>
<dbReference type="InterPro" id="IPR036259">
    <property type="entry name" value="MFS_trans_sf"/>
</dbReference>
<feature type="transmembrane region" description="Helical" evidence="5">
    <location>
        <begin position="184"/>
        <end position="205"/>
    </location>
</feature>
<proteinExistence type="predicted"/>
<evidence type="ECO:0000313" key="8">
    <source>
        <dbReference type="EMBL" id="KAK9666345.1"/>
    </source>
</evidence>
<feature type="transmembrane region" description="Helical" evidence="5">
    <location>
        <begin position="24"/>
        <end position="46"/>
    </location>
</feature>
<keyword evidence="4 5" id="KW-0472">Membrane</keyword>
<dbReference type="InterPro" id="IPR056555">
    <property type="entry name" value="NFD4_C"/>
</dbReference>
<sequence length="588" mass="65574">MTGGTRGGGGGLIRFTIQLVTGRWFMVVSTFLVMSVSGTGYLFGIYSPEIKSSLGYDQSTLNLLSFFKDLGSNVGVHAGLIMEIAPPWVVLIFGSVLNFFGYFMIWLAVTSRISKPPTWLMFLYICLGANSTAFTNTAAIIPCVKNFPKSRGVVLGLLKGFVGLSGGIFTQLYLAFYGTNAKSLILLISWLPGAFSLTFLGVIRYMRHVEQKNESKVFYKFLYVSLGLAGFLMVMTILQQRFPFTRKEYVLSGFGVLLVLLSMFLIAFREELKNRQSELDYNASDTNDQVIRSPVHEPGTPEVAVTNDRAVDSCFENIFRPPSRGEDHTILQALFSLDMLILLVSSICGLGGALSAIDNFGQIGESLGYSKKSIRTCVSLISIWNYLGRVMSGFLSEHLLKKYKFPRPLMLTIILLLTCVGHILIALGVQNGLYIASIIIGLCFGAQWPLIYAIISELFGLKYYSTLYNMGTIASPIGGYIFNVRVTGFLYDKEARKQLRVSGRVRKAGEELVCNGPKCFRVAFIIIACVTSFGMFTSMILVLRTRKFYHSDIYKKFRDDAKSVEDETKDDGVLQEHEEKKMVTRLYE</sequence>
<evidence type="ECO:0008006" key="10">
    <source>
        <dbReference type="Google" id="ProtNLM"/>
    </source>
</evidence>
<evidence type="ECO:0000259" key="7">
    <source>
        <dbReference type="Pfam" id="PF23262"/>
    </source>
</evidence>
<evidence type="ECO:0000256" key="1">
    <source>
        <dbReference type="ARBA" id="ARBA00004141"/>
    </source>
</evidence>
<evidence type="ECO:0000256" key="4">
    <source>
        <dbReference type="ARBA" id="ARBA00023136"/>
    </source>
</evidence>